<dbReference type="OrthoDB" id="6362633at2759"/>
<evidence type="ECO:0000256" key="1">
    <source>
        <dbReference type="SAM" id="MobiDB-lite"/>
    </source>
</evidence>
<feature type="compositionally biased region" description="Low complexity" evidence="1">
    <location>
        <begin position="273"/>
        <end position="283"/>
    </location>
</feature>
<dbReference type="PANTHER" id="PTHR10285">
    <property type="entry name" value="URIDINE KINASE"/>
    <property type="match status" value="1"/>
</dbReference>
<proteinExistence type="predicted"/>
<dbReference type="STRING" id="91928.A0A0D2BR66"/>
<sequence length="326" mass="36062">MEAHVQRLVDKTWEKFSDCDLSQRLLIAVAGIPGSGKTTLAASVARGLNKAYRQSRHAQFPNSPESDTSWPDIAIVVPLDGFHLTRRQLSAMPNAEEAIFRRGAAFTFDADGYLDLVARVRRPITPETPTVYAPSFDHAVKDPVADDVAIPPTARIVLFEGLYTALDADAWRDAHRLMDDVWFVDADIETATQRVAARNFAAGITDTFEKSLERTEASDMRNAREILEKRLPANEVVPSVEDEAWARSKELVRVDGQLQGVDVVVDDDDDQLRGQVQNNNNNNSGHGDGNHEADADDDESVSEEFRQQRMMRMDSIAALAADGVGM</sequence>
<dbReference type="Gene3D" id="3.40.50.300">
    <property type="entry name" value="P-loop containing nucleotide triphosphate hydrolases"/>
    <property type="match status" value="1"/>
</dbReference>
<dbReference type="VEuPathDB" id="FungiDB:PV08_08925"/>
<feature type="region of interest" description="Disordered" evidence="1">
    <location>
        <begin position="272"/>
        <end position="304"/>
    </location>
</feature>
<organism evidence="2 3">
    <name type="scientific">Exophiala spinifera</name>
    <dbReference type="NCBI Taxonomy" id="91928"/>
    <lineage>
        <taxon>Eukaryota</taxon>
        <taxon>Fungi</taxon>
        <taxon>Dikarya</taxon>
        <taxon>Ascomycota</taxon>
        <taxon>Pezizomycotina</taxon>
        <taxon>Eurotiomycetes</taxon>
        <taxon>Chaetothyriomycetidae</taxon>
        <taxon>Chaetothyriales</taxon>
        <taxon>Herpotrichiellaceae</taxon>
        <taxon>Exophiala</taxon>
    </lineage>
</organism>
<protein>
    <submittedName>
        <fullName evidence="2">Uncharacterized protein</fullName>
    </submittedName>
</protein>
<keyword evidence="3" id="KW-1185">Reference proteome</keyword>
<reference evidence="2 3" key="1">
    <citation type="submission" date="2015-01" db="EMBL/GenBank/DDBJ databases">
        <title>The Genome Sequence of Exophiala spinifera CBS89968.</title>
        <authorList>
            <consortium name="The Broad Institute Genomics Platform"/>
            <person name="Cuomo C."/>
            <person name="de Hoog S."/>
            <person name="Gorbushina A."/>
            <person name="Stielow B."/>
            <person name="Teixiera M."/>
            <person name="Abouelleil A."/>
            <person name="Chapman S.B."/>
            <person name="Priest M."/>
            <person name="Young S.K."/>
            <person name="Wortman J."/>
            <person name="Nusbaum C."/>
            <person name="Birren B."/>
        </authorList>
    </citation>
    <scope>NUCLEOTIDE SEQUENCE [LARGE SCALE GENOMIC DNA]</scope>
    <source>
        <strain evidence="2 3">CBS 89968</strain>
    </source>
</reference>
<evidence type="ECO:0000313" key="3">
    <source>
        <dbReference type="Proteomes" id="UP000053328"/>
    </source>
</evidence>
<dbReference type="InterPro" id="IPR027417">
    <property type="entry name" value="P-loop_NTPase"/>
</dbReference>
<dbReference type="RefSeq" id="XP_016233950.1">
    <property type="nucleotide sequence ID" value="XM_016383247.1"/>
</dbReference>
<name>A0A0D2BR66_9EURO</name>
<dbReference type="Proteomes" id="UP000053328">
    <property type="component" value="Unassembled WGS sequence"/>
</dbReference>
<dbReference type="GeneID" id="27336008"/>
<dbReference type="SUPFAM" id="SSF52540">
    <property type="entry name" value="P-loop containing nucleoside triphosphate hydrolases"/>
    <property type="match status" value="1"/>
</dbReference>
<accession>A0A0D2BR66</accession>
<evidence type="ECO:0000313" key="2">
    <source>
        <dbReference type="EMBL" id="KIW13734.1"/>
    </source>
</evidence>
<dbReference type="EMBL" id="KN847497">
    <property type="protein sequence ID" value="KIW13734.1"/>
    <property type="molecule type" value="Genomic_DNA"/>
</dbReference>
<dbReference type="HOGENOM" id="CLU_067202_1_1_1"/>
<dbReference type="AlphaFoldDB" id="A0A0D2BR66"/>
<gene>
    <name evidence="2" type="ORF">PV08_08925</name>
</gene>